<organism evidence="1 2">
    <name type="scientific">Rurimicrobium arvi</name>
    <dbReference type="NCBI Taxonomy" id="2049916"/>
    <lineage>
        <taxon>Bacteria</taxon>
        <taxon>Pseudomonadati</taxon>
        <taxon>Bacteroidota</taxon>
        <taxon>Chitinophagia</taxon>
        <taxon>Chitinophagales</taxon>
        <taxon>Chitinophagaceae</taxon>
        <taxon>Rurimicrobium</taxon>
    </lineage>
</organism>
<reference evidence="2" key="1">
    <citation type="journal article" date="2019" name="Int. J. Syst. Evol. Microbiol.">
        <title>The Global Catalogue of Microorganisms (GCM) 10K type strain sequencing project: providing services to taxonomists for standard genome sequencing and annotation.</title>
        <authorList>
            <consortium name="The Broad Institute Genomics Platform"/>
            <consortium name="The Broad Institute Genome Sequencing Center for Infectious Disease"/>
            <person name="Wu L."/>
            <person name="Ma J."/>
        </authorList>
    </citation>
    <scope>NUCLEOTIDE SEQUENCE [LARGE SCALE GENOMIC DNA]</scope>
    <source>
        <strain evidence="2">JCM 31921</strain>
    </source>
</reference>
<protein>
    <recommendedName>
        <fullName evidence="3">YtxH-like protein</fullName>
    </recommendedName>
</protein>
<evidence type="ECO:0000313" key="2">
    <source>
        <dbReference type="Proteomes" id="UP001501410"/>
    </source>
</evidence>
<gene>
    <name evidence="1" type="ORF">GCM10023092_17560</name>
</gene>
<name>A0ABP8MTR8_9BACT</name>
<dbReference type="Proteomes" id="UP001501410">
    <property type="component" value="Unassembled WGS sequence"/>
</dbReference>
<dbReference type="RefSeq" id="WP_344825561.1">
    <property type="nucleotide sequence ID" value="NZ_BAABEZ010000022.1"/>
</dbReference>
<evidence type="ECO:0008006" key="3">
    <source>
        <dbReference type="Google" id="ProtNLM"/>
    </source>
</evidence>
<proteinExistence type="predicted"/>
<sequence length="64" mass="6869">MAKSGKTIATLIIGAAIGAALGYVLATDKDKRAEDMAGLKDRFNDLKSKLNKKGKELEEDIFNA</sequence>
<evidence type="ECO:0000313" key="1">
    <source>
        <dbReference type="EMBL" id="GAA4454864.1"/>
    </source>
</evidence>
<comment type="caution">
    <text evidence="1">The sequence shown here is derived from an EMBL/GenBank/DDBJ whole genome shotgun (WGS) entry which is preliminary data.</text>
</comment>
<accession>A0ABP8MTR8</accession>
<keyword evidence="2" id="KW-1185">Reference proteome</keyword>
<dbReference type="EMBL" id="BAABEZ010000022">
    <property type="protein sequence ID" value="GAA4454864.1"/>
    <property type="molecule type" value="Genomic_DNA"/>
</dbReference>